<dbReference type="GO" id="GO:0005634">
    <property type="term" value="C:nucleus"/>
    <property type="evidence" value="ECO:0007669"/>
    <property type="project" value="UniProtKB-SubCell"/>
</dbReference>
<dbReference type="PROSITE" id="PS51915">
    <property type="entry name" value="ZAD"/>
    <property type="match status" value="1"/>
</dbReference>
<dbReference type="PANTHER" id="PTHR47772">
    <property type="entry name" value="ZINC FINGER PROTEIN 200"/>
    <property type="match status" value="1"/>
</dbReference>
<keyword evidence="15" id="KW-1185">Reference proteome</keyword>
<evidence type="ECO:0000256" key="11">
    <source>
        <dbReference type="SAM" id="MobiDB-lite"/>
    </source>
</evidence>
<evidence type="ECO:0000256" key="3">
    <source>
        <dbReference type="ARBA" id="ARBA00022737"/>
    </source>
</evidence>
<keyword evidence="8" id="KW-0539">Nucleus</keyword>
<feature type="compositionally biased region" description="Basic and acidic residues" evidence="11">
    <location>
        <begin position="437"/>
        <end position="449"/>
    </location>
</feature>
<dbReference type="InterPro" id="IPR012934">
    <property type="entry name" value="Znf_AD"/>
</dbReference>
<evidence type="ECO:0000256" key="2">
    <source>
        <dbReference type="ARBA" id="ARBA00022723"/>
    </source>
</evidence>
<feature type="domain" description="C2H2-type" evidence="12">
    <location>
        <begin position="644"/>
        <end position="672"/>
    </location>
</feature>
<feature type="binding site" evidence="10">
    <location>
        <position position="181"/>
    </location>
    <ligand>
        <name>Zn(2+)</name>
        <dbReference type="ChEBI" id="CHEBI:29105"/>
    </ligand>
</feature>
<dbReference type="Proteomes" id="UP000037069">
    <property type="component" value="Unassembled WGS sequence"/>
</dbReference>
<dbReference type="PROSITE" id="PS00028">
    <property type="entry name" value="ZINC_FINGER_C2H2_1"/>
    <property type="match status" value="7"/>
</dbReference>
<evidence type="ECO:0000256" key="7">
    <source>
        <dbReference type="ARBA" id="ARBA00023163"/>
    </source>
</evidence>
<keyword evidence="3" id="KW-0677">Repeat</keyword>
<dbReference type="Pfam" id="PF00096">
    <property type="entry name" value="zf-C2H2"/>
    <property type="match status" value="1"/>
</dbReference>
<dbReference type="Pfam" id="PF12874">
    <property type="entry name" value="zf-met"/>
    <property type="match status" value="1"/>
</dbReference>
<accession>A0A0L0C9U1</accession>
<feature type="binding site" evidence="10">
    <location>
        <position position="116"/>
    </location>
    <ligand>
        <name>Zn(2+)</name>
        <dbReference type="ChEBI" id="CHEBI:29105"/>
    </ligand>
</feature>
<protein>
    <submittedName>
        <fullName evidence="14">Uncharacterized protein</fullName>
    </submittedName>
</protein>
<dbReference type="PANTHER" id="PTHR47772:SF13">
    <property type="entry name" value="GASTRULA ZINC FINGER PROTEIN XLCGF49.1-LIKE-RELATED"/>
    <property type="match status" value="1"/>
</dbReference>
<feature type="domain" description="C2H2-type" evidence="12">
    <location>
        <begin position="589"/>
        <end position="616"/>
    </location>
</feature>
<dbReference type="GO" id="GO:0008270">
    <property type="term" value="F:zinc ion binding"/>
    <property type="evidence" value="ECO:0007669"/>
    <property type="project" value="UniProtKB-UniRule"/>
</dbReference>
<feature type="binding site" evidence="10">
    <location>
        <position position="178"/>
    </location>
    <ligand>
        <name>Zn(2+)</name>
        <dbReference type="ChEBI" id="CHEBI:29105"/>
    </ligand>
</feature>
<dbReference type="SMART" id="SM00868">
    <property type="entry name" value="zf-AD"/>
    <property type="match status" value="2"/>
</dbReference>
<feature type="compositionally biased region" description="Basic and acidic residues" evidence="11">
    <location>
        <begin position="411"/>
        <end position="429"/>
    </location>
</feature>
<comment type="caution">
    <text evidence="14">The sequence shown here is derived from an EMBL/GenBank/DDBJ whole genome shotgun (WGS) entry which is preliminary data.</text>
</comment>
<feature type="domain" description="C2H2-type" evidence="12">
    <location>
        <begin position="532"/>
        <end position="560"/>
    </location>
</feature>
<feature type="binding site" evidence="10">
    <location>
        <position position="113"/>
    </location>
    <ligand>
        <name>Zn(2+)</name>
        <dbReference type="ChEBI" id="CHEBI:29105"/>
    </ligand>
</feature>
<keyword evidence="2 10" id="KW-0479">Metal-binding</keyword>
<dbReference type="InterPro" id="IPR050636">
    <property type="entry name" value="C2H2-ZF_domain-containing"/>
</dbReference>
<feature type="domain" description="C2H2-type" evidence="12">
    <location>
        <begin position="500"/>
        <end position="528"/>
    </location>
</feature>
<organism evidence="14 15">
    <name type="scientific">Lucilia cuprina</name>
    <name type="common">Green bottle fly</name>
    <name type="synonym">Australian sheep blowfly</name>
    <dbReference type="NCBI Taxonomy" id="7375"/>
    <lineage>
        <taxon>Eukaryota</taxon>
        <taxon>Metazoa</taxon>
        <taxon>Ecdysozoa</taxon>
        <taxon>Arthropoda</taxon>
        <taxon>Hexapoda</taxon>
        <taxon>Insecta</taxon>
        <taxon>Pterygota</taxon>
        <taxon>Neoptera</taxon>
        <taxon>Endopterygota</taxon>
        <taxon>Diptera</taxon>
        <taxon>Brachycera</taxon>
        <taxon>Muscomorpha</taxon>
        <taxon>Oestroidea</taxon>
        <taxon>Calliphoridae</taxon>
        <taxon>Luciliinae</taxon>
        <taxon>Lucilia</taxon>
    </lineage>
</organism>
<evidence type="ECO:0000313" key="15">
    <source>
        <dbReference type="Proteomes" id="UP000037069"/>
    </source>
</evidence>
<name>A0A0L0C9U1_LUCCU</name>
<reference evidence="14 15" key="1">
    <citation type="journal article" date="2015" name="Nat. Commun.">
        <title>Lucilia cuprina genome unlocks parasitic fly biology to underpin future interventions.</title>
        <authorList>
            <person name="Anstead C.A."/>
            <person name="Korhonen P.K."/>
            <person name="Young N.D."/>
            <person name="Hall R.S."/>
            <person name="Jex A.R."/>
            <person name="Murali S.C."/>
            <person name="Hughes D.S."/>
            <person name="Lee S.F."/>
            <person name="Perry T."/>
            <person name="Stroehlein A.J."/>
            <person name="Ansell B.R."/>
            <person name="Breugelmans B."/>
            <person name="Hofmann A."/>
            <person name="Qu J."/>
            <person name="Dugan S."/>
            <person name="Lee S.L."/>
            <person name="Chao H."/>
            <person name="Dinh H."/>
            <person name="Han Y."/>
            <person name="Doddapaneni H.V."/>
            <person name="Worley K.C."/>
            <person name="Muzny D.M."/>
            <person name="Ioannidis P."/>
            <person name="Waterhouse R.M."/>
            <person name="Zdobnov E.M."/>
            <person name="James P.J."/>
            <person name="Bagnall N.H."/>
            <person name="Kotze A.C."/>
            <person name="Gibbs R.A."/>
            <person name="Richards S."/>
            <person name="Batterham P."/>
            <person name="Gasser R.B."/>
        </authorList>
    </citation>
    <scope>NUCLEOTIDE SEQUENCE [LARGE SCALE GENOMIC DNA]</scope>
    <source>
        <strain evidence="14 15">LS</strain>
        <tissue evidence="14">Full body</tissue>
    </source>
</reference>
<evidence type="ECO:0000256" key="10">
    <source>
        <dbReference type="PROSITE-ProRule" id="PRU01263"/>
    </source>
</evidence>
<feature type="domain" description="C2H2-type" evidence="12">
    <location>
        <begin position="673"/>
        <end position="700"/>
    </location>
</feature>
<dbReference type="FunFam" id="3.30.160.60:FF:000446">
    <property type="entry name" value="Zinc finger protein"/>
    <property type="match status" value="1"/>
</dbReference>
<keyword evidence="4 9" id="KW-0863">Zinc-finger</keyword>
<feature type="domain" description="C2H2-type" evidence="12">
    <location>
        <begin position="561"/>
        <end position="588"/>
    </location>
</feature>
<sequence length="760" mass="88534">MLPVARANLDHICCICLLDVRPSMFTQKVYDVKEEKNMSKILKLTAHITILKNPMNQKYINEYCRKVCEICFLKTQYSYLFREKIMASTAAVKELLEGSELNDQDIERLQYFCRICLNRQKTKSNAKCLNMQHLKWIKDCSGIRFTSLIEMEKFRIKEGTNINEIAEINDAEFPHQLCANCLKKLTNVEEFRKSATQSFEYMISVMGDTSGPDEDLIIQGIKQFRENIIRKEVPQAQTVTVCETSTKQDSAILKNDDDIKNEQQENFYTDVLQIQIQDVETLTDSKDFSNTLQLKQEDAFEDVIDFPGDLPHYSDVGDDDADFTLDFDVNDASSDDYNDNDDNKFFRNTRANTSKQYDKERDNKLDNKNEENIENEGDSTNPKRRKRDKQSESPEDLFSNVQKSTRKAKKPKETETAQHQDNIENEVTKPKRPRNVKKSEGTKKEESSTKPKRLKKDKQLSVDSQDSNNEKRTRKSKTPKDTENPTSKNNSGDDGKKEKLECVECAKVFISAYTYKRHLKWVHSPQSSHKTFTCELCLKVFRRKDHLNDHVKTVHEKVRAFKCSHCEKTFATNGSKKVHELTHTNEYPFACEWCGKRFRQTCRLKVHLEMHTTQPELLCPICKRSQKSAKDMEEHIKSHDDKRLQCISCGKLFKRGSHLKDHYNAVHLKLRPFKCEFCDFAFGDRKTRRVHEKSHTEERLITCSICKLGFKALSTYNKHKKETGHASEEFPKKTKTSKKNTVQLLNIMQYPGKFNSIFEL</sequence>
<evidence type="ECO:0000259" key="13">
    <source>
        <dbReference type="PROSITE" id="PS51915"/>
    </source>
</evidence>
<dbReference type="SMART" id="SM00355">
    <property type="entry name" value="ZnF_C2H2"/>
    <property type="match status" value="8"/>
</dbReference>
<dbReference type="EMBL" id="JRES01000720">
    <property type="protein sequence ID" value="KNC28975.1"/>
    <property type="molecule type" value="Genomic_DNA"/>
</dbReference>
<dbReference type="InterPro" id="IPR036236">
    <property type="entry name" value="Znf_C2H2_sf"/>
</dbReference>
<evidence type="ECO:0000256" key="6">
    <source>
        <dbReference type="ARBA" id="ARBA00023015"/>
    </source>
</evidence>
<dbReference type="OMA" id="RNTRANT"/>
<evidence type="ECO:0000256" key="5">
    <source>
        <dbReference type="ARBA" id="ARBA00022833"/>
    </source>
</evidence>
<evidence type="ECO:0000313" key="14">
    <source>
        <dbReference type="EMBL" id="KNC28975.1"/>
    </source>
</evidence>
<keyword evidence="6" id="KW-0805">Transcription regulation</keyword>
<dbReference type="InterPro" id="IPR013087">
    <property type="entry name" value="Znf_C2H2_type"/>
</dbReference>
<dbReference type="OrthoDB" id="6077919at2759"/>
<feature type="compositionally biased region" description="Basic and acidic residues" evidence="11">
    <location>
        <begin position="356"/>
        <end position="371"/>
    </location>
</feature>
<dbReference type="AlphaFoldDB" id="A0A0L0C9U1"/>
<evidence type="ECO:0000256" key="8">
    <source>
        <dbReference type="ARBA" id="ARBA00023242"/>
    </source>
</evidence>
<evidence type="ECO:0000259" key="12">
    <source>
        <dbReference type="PROSITE" id="PS50157"/>
    </source>
</evidence>
<keyword evidence="7" id="KW-0804">Transcription</keyword>
<evidence type="ECO:0000256" key="9">
    <source>
        <dbReference type="PROSITE-ProRule" id="PRU00042"/>
    </source>
</evidence>
<proteinExistence type="predicted"/>
<keyword evidence="5 10" id="KW-0862">Zinc</keyword>
<gene>
    <name evidence="14" type="ORF">FF38_13794</name>
</gene>
<dbReference type="PROSITE" id="PS50157">
    <property type="entry name" value="ZINC_FINGER_C2H2_2"/>
    <property type="match status" value="6"/>
</dbReference>
<comment type="subcellular location">
    <subcellularLocation>
        <location evidence="1">Nucleus</location>
    </subcellularLocation>
</comment>
<feature type="domain" description="ZAD" evidence="13">
    <location>
        <begin position="111"/>
        <end position="205"/>
    </location>
</feature>
<evidence type="ECO:0000256" key="4">
    <source>
        <dbReference type="ARBA" id="ARBA00022771"/>
    </source>
</evidence>
<dbReference type="Gene3D" id="3.30.160.60">
    <property type="entry name" value="Classic Zinc Finger"/>
    <property type="match status" value="5"/>
</dbReference>
<feature type="region of interest" description="Disordered" evidence="11">
    <location>
        <begin position="332"/>
        <end position="496"/>
    </location>
</feature>
<evidence type="ECO:0000256" key="1">
    <source>
        <dbReference type="ARBA" id="ARBA00004123"/>
    </source>
</evidence>
<dbReference type="SUPFAM" id="SSF57667">
    <property type="entry name" value="beta-beta-alpha zinc fingers"/>
    <property type="match status" value="4"/>
</dbReference>